<reference evidence="6 7" key="1">
    <citation type="submission" date="2011-01" db="EMBL/GenBank/DDBJ databases">
        <title>Complete sequence of chromosome of Streptomyces flavogriseus ATCC 33331.</title>
        <authorList>
            <consortium name="US DOE Joint Genome Institute"/>
            <person name="Lucas S."/>
            <person name="Copeland A."/>
            <person name="Lapidus A."/>
            <person name="Cheng J.-F."/>
            <person name="Goodwin L."/>
            <person name="Pitluck S."/>
            <person name="Davenport K."/>
            <person name="Detter J.C."/>
            <person name="Han C."/>
            <person name="Tapia R."/>
            <person name="Land M."/>
            <person name="Hauser L."/>
            <person name="Kyrpides N."/>
            <person name="Ivanova N."/>
            <person name="Ovchinnikova G."/>
            <person name="Pagani I."/>
            <person name="Brumm P."/>
            <person name="Mead D."/>
            <person name="Woyke T."/>
        </authorList>
    </citation>
    <scope>NUCLEOTIDE SEQUENCE [LARGE SCALE GENOMIC DNA]</scope>
    <source>
        <strain evidence="7">ATCC 33331 / IAF-45CD</strain>
    </source>
</reference>
<dbReference type="InterPro" id="IPR020855">
    <property type="entry name" value="Ureohydrolase_Mn_BS"/>
</dbReference>
<dbReference type="Pfam" id="PF00491">
    <property type="entry name" value="Arginase"/>
    <property type="match status" value="1"/>
</dbReference>
<gene>
    <name evidence="6" type="ordered locus">Sfla_5426</name>
</gene>
<evidence type="ECO:0000256" key="4">
    <source>
        <dbReference type="PIRSR" id="PIRSR036979-1"/>
    </source>
</evidence>
<dbReference type="GO" id="GO:0046872">
    <property type="term" value="F:metal ion binding"/>
    <property type="evidence" value="ECO:0007669"/>
    <property type="project" value="UniProtKB-KW"/>
</dbReference>
<dbReference type="PANTHER" id="PTHR11358">
    <property type="entry name" value="ARGINASE/AGMATINASE"/>
    <property type="match status" value="1"/>
</dbReference>
<keyword evidence="4" id="KW-0464">Manganese</keyword>
<evidence type="ECO:0000256" key="2">
    <source>
        <dbReference type="ARBA" id="ARBA00022723"/>
    </source>
</evidence>
<dbReference type="InterPro" id="IPR006035">
    <property type="entry name" value="Ureohydrolase"/>
</dbReference>
<dbReference type="GO" id="GO:0033389">
    <property type="term" value="P:putrescine biosynthetic process from arginine, via agmatine"/>
    <property type="evidence" value="ECO:0007669"/>
    <property type="project" value="TreeGrafter"/>
</dbReference>
<comment type="similarity">
    <text evidence="1">Belongs to the arginase family. Agmatinase subfamily.</text>
</comment>
<dbReference type="GO" id="GO:0008783">
    <property type="term" value="F:agmatinase activity"/>
    <property type="evidence" value="ECO:0007669"/>
    <property type="project" value="TreeGrafter"/>
</dbReference>
<comment type="cofactor">
    <cofactor evidence="4">
        <name>Mn(2+)</name>
        <dbReference type="ChEBI" id="CHEBI:29035"/>
    </cofactor>
    <text evidence="4">Binds 2 manganese ions per subunit.</text>
</comment>
<dbReference type="Proteomes" id="UP000002066">
    <property type="component" value="Chromosome"/>
</dbReference>
<dbReference type="PROSITE" id="PS01053">
    <property type="entry name" value="ARGINASE_1"/>
    <property type="match status" value="1"/>
</dbReference>
<dbReference type="EMBL" id="CP002475">
    <property type="protein sequence ID" value="ADW06823.1"/>
    <property type="molecule type" value="Genomic_DNA"/>
</dbReference>
<evidence type="ECO:0000256" key="5">
    <source>
        <dbReference type="RuleBase" id="RU003684"/>
    </source>
</evidence>
<evidence type="ECO:0000313" key="6">
    <source>
        <dbReference type="EMBL" id="ADW06823.1"/>
    </source>
</evidence>
<feature type="binding site" evidence="4">
    <location>
        <position position="167"/>
    </location>
    <ligand>
        <name>Mn(2+)</name>
        <dbReference type="ChEBI" id="CHEBI:29035"/>
        <label>1</label>
    </ligand>
</feature>
<dbReference type="PROSITE" id="PS51409">
    <property type="entry name" value="ARGINASE_2"/>
    <property type="match status" value="1"/>
</dbReference>
<dbReference type="PANTHER" id="PTHR11358:SF26">
    <property type="entry name" value="GUANIDINO ACID HYDROLASE, MITOCHONDRIAL"/>
    <property type="match status" value="1"/>
</dbReference>
<keyword evidence="2 4" id="KW-0479">Metal-binding</keyword>
<feature type="binding site" evidence="4">
    <location>
        <position position="140"/>
    </location>
    <ligand>
        <name>Mn(2+)</name>
        <dbReference type="ChEBI" id="CHEBI:29035"/>
        <label>1</label>
    </ligand>
</feature>
<name>A0A8D3WKK5_STRFA</name>
<dbReference type="InterPro" id="IPR023696">
    <property type="entry name" value="Ureohydrolase_dom_sf"/>
</dbReference>
<dbReference type="KEGG" id="sfa:Sfla_5426"/>
<sequence>MAGLVSHPSIRPGAGALGLPAADVGPVLSGSLTAEAVIMGLPFDAGVTGVPGQRHGPEIFRKLSPGHDWSVDDDGTLGGLIDPLTGGPVLAGRRVFDLGDLGAVPIDPRVGRAAYYRALTGLVERLTRTRAVPLFVGGDHSLSAPLVTGLAAVHGPVRVVCFDAHCDFSGRPMPGVTDITHGDFLGHLFQTGAVAACELYGVRTLLPAACGPLPAHLRCAYAYGFPEPAHTVDDEPVHLSIDLDVIDPMEFPATGHPEAGGYRLRELLAAVEHVCRTRRVVAVDIVEALQDDRENRATSAAISALVMSCLRALLDDHHRGGARGR</sequence>
<evidence type="ECO:0000256" key="1">
    <source>
        <dbReference type="ARBA" id="ARBA00009227"/>
    </source>
</evidence>
<feature type="binding site" evidence="4">
    <location>
        <position position="244"/>
    </location>
    <ligand>
        <name>Mn(2+)</name>
        <dbReference type="ChEBI" id="CHEBI:29035"/>
        <label>1</label>
    </ligand>
</feature>
<organism evidence="6 7">
    <name type="scientific">Streptomyces pratensis (strain ATCC 33331 / IAF-45CD)</name>
    <dbReference type="NCBI Taxonomy" id="591167"/>
    <lineage>
        <taxon>Bacteria</taxon>
        <taxon>Bacillati</taxon>
        <taxon>Actinomycetota</taxon>
        <taxon>Actinomycetes</taxon>
        <taxon>Kitasatosporales</taxon>
        <taxon>Streptomycetaceae</taxon>
        <taxon>Streptomyces</taxon>
    </lineage>
</organism>
<feature type="binding site" evidence="4">
    <location>
        <position position="165"/>
    </location>
    <ligand>
        <name>Mn(2+)</name>
        <dbReference type="ChEBI" id="CHEBI:29035"/>
        <label>1</label>
    </ligand>
</feature>
<accession>A0A8D3WKK5</accession>
<evidence type="ECO:0000313" key="7">
    <source>
        <dbReference type="Proteomes" id="UP000002066"/>
    </source>
</evidence>
<dbReference type="Gene3D" id="3.40.800.10">
    <property type="entry name" value="Ureohydrolase domain"/>
    <property type="match status" value="1"/>
</dbReference>
<evidence type="ECO:0000256" key="3">
    <source>
        <dbReference type="ARBA" id="ARBA00022801"/>
    </source>
</evidence>
<protein>
    <submittedName>
        <fullName evidence="6">Arginase/agmatinase/formiminoglutamase</fullName>
    </submittedName>
</protein>
<dbReference type="AlphaFoldDB" id="A0A8D3WKK5"/>
<proteinExistence type="inferred from homology"/>
<dbReference type="SUPFAM" id="SSF52768">
    <property type="entry name" value="Arginase/deacetylase"/>
    <property type="match status" value="1"/>
</dbReference>
<feature type="binding site" evidence="4">
    <location>
        <position position="163"/>
    </location>
    <ligand>
        <name>Mn(2+)</name>
        <dbReference type="ChEBI" id="CHEBI:29035"/>
        <label>1</label>
    </ligand>
</feature>
<dbReference type="PIRSF" id="PIRSF036979">
    <property type="entry name" value="Arginase"/>
    <property type="match status" value="1"/>
</dbReference>
<keyword evidence="3 5" id="KW-0378">Hydrolase</keyword>
<feature type="binding site" evidence="4">
    <location>
        <position position="242"/>
    </location>
    <ligand>
        <name>Mn(2+)</name>
        <dbReference type="ChEBI" id="CHEBI:29035"/>
        <label>1</label>
    </ligand>
</feature>